<comment type="caution">
    <text evidence="2">The sequence shown here is derived from an EMBL/GenBank/DDBJ whole genome shotgun (WGS) entry which is preliminary data.</text>
</comment>
<name>A0ABS2KZE6_9NOCA</name>
<proteinExistence type="predicted"/>
<feature type="region of interest" description="Disordered" evidence="1">
    <location>
        <begin position="1"/>
        <end position="23"/>
    </location>
</feature>
<keyword evidence="3" id="KW-1185">Reference proteome</keyword>
<dbReference type="SUPFAM" id="SSF50494">
    <property type="entry name" value="Trypsin-like serine proteases"/>
    <property type="match status" value="1"/>
</dbReference>
<protein>
    <recommendedName>
        <fullName evidence="4">Protease</fullName>
    </recommendedName>
</protein>
<dbReference type="InterPro" id="IPR035070">
    <property type="entry name" value="Streptogrisin_prodomain"/>
</dbReference>
<accession>A0ABS2KZE6</accession>
<sequence length="449" mass="44771">MRNSAATAATGQSHSESSGASRSARVMGVVGASLLTLSLGTATAGAAPASAAPEQLSADRLPSELVDAVQRDLHMSPQEYLDRAAEAQKLRSYADDFRQQRPADFAGAWIGDDGVPVVAVTTSEAASQVAQDGYRSRQSPVSADTLERSLDDFGRWVSGLPREVSSQINSAAVDVLGGRVIVDIANSPIGRALNLPTAIANLQVQLSPPAPGPTPPPAVMGGDDYVTSAGDITTAPLEDIEICSFGFSATDGAGTPVSLSAGHCDPGNSASVYLPNRDDIRASTPVGDFTTSSVGGGDGLDYSVIALNGAGVAAGLDQPTVRGANGTALTITGTASPVVGAPVCKSGQASSFTCGLVAADRVETQLFLGDGDSRTVRGFASTACTLAGDSGGAIVTGTLALGITSGSNSGTAPSCGEANLALARYGGTASLGIPVDAVTAATGTTVRTS</sequence>
<gene>
    <name evidence="2" type="ORF">JOE42_004047</name>
</gene>
<feature type="compositionally biased region" description="Low complexity" evidence="1">
    <location>
        <begin position="13"/>
        <end position="23"/>
    </location>
</feature>
<dbReference type="EMBL" id="JAFBBK010000001">
    <property type="protein sequence ID" value="MBM7417314.1"/>
    <property type="molecule type" value="Genomic_DNA"/>
</dbReference>
<dbReference type="InterPro" id="IPR009003">
    <property type="entry name" value="Peptidase_S1_PA"/>
</dbReference>
<dbReference type="Gene3D" id="3.30.300.50">
    <property type="match status" value="1"/>
</dbReference>
<evidence type="ECO:0000313" key="2">
    <source>
        <dbReference type="EMBL" id="MBM7417314.1"/>
    </source>
</evidence>
<dbReference type="CDD" id="cd21112">
    <property type="entry name" value="alphaLP-like"/>
    <property type="match status" value="1"/>
</dbReference>
<dbReference type="Gene3D" id="2.40.10.10">
    <property type="entry name" value="Trypsin-like serine proteases"/>
    <property type="match status" value="2"/>
</dbReference>
<dbReference type="Proteomes" id="UP000703038">
    <property type="component" value="Unassembled WGS sequence"/>
</dbReference>
<organism evidence="2 3">
    <name type="scientific">Rhodococcoides corynebacterioides</name>
    <dbReference type="NCBI Taxonomy" id="53972"/>
    <lineage>
        <taxon>Bacteria</taxon>
        <taxon>Bacillati</taxon>
        <taxon>Actinomycetota</taxon>
        <taxon>Actinomycetes</taxon>
        <taxon>Mycobacteriales</taxon>
        <taxon>Nocardiaceae</taxon>
        <taxon>Rhodococcoides</taxon>
    </lineage>
</organism>
<dbReference type="InterPro" id="IPR043504">
    <property type="entry name" value="Peptidase_S1_PA_chymotrypsin"/>
</dbReference>
<evidence type="ECO:0008006" key="4">
    <source>
        <dbReference type="Google" id="ProtNLM"/>
    </source>
</evidence>
<evidence type="ECO:0000313" key="3">
    <source>
        <dbReference type="Proteomes" id="UP000703038"/>
    </source>
</evidence>
<reference evidence="2 3" key="1">
    <citation type="submission" date="2021-01" db="EMBL/GenBank/DDBJ databases">
        <title>Genomics of switchgrass bacterial isolates.</title>
        <authorList>
            <person name="Shade A."/>
        </authorList>
    </citation>
    <scope>NUCLEOTIDE SEQUENCE [LARGE SCALE GENOMIC DNA]</scope>
    <source>
        <strain evidence="2 3">PvP111</strain>
    </source>
</reference>
<feature type="compositionally biased region" description="Polar residues" evidence="1">
    <location>
        <begin position="1"/>
        <end position="12"/>
    </location>
</feature>
<evidence type="ECO:0000256" key="1">
    <source>
        <dbReference type="SAM" id="MobiDB-lite"/>
    </source>
</evidence>